<reference evidence="2" key="1">
    <citation type="submission" date="2018-05" db="EMBL/GenBank/DDBJ databases">
        <authorList>
            <person name="Lanie J.A."/>
            <person name="Ng W.-L."/>
            <person name="Kazmierczak K.M."/>
            <person name="Andrzejewski T.M."/>
            <person name="Davidsen T.M."/>
            <person name="Wayne K.J."/>
            <person name="Tettelin H."/>
            <person name="Glass J.I."/>
            <person name="Rusch D."/>
            <person name="Podicherti R."/>
            <person name="Tsui H.-C.T."/>
            <person name="Winkler M.E."/>
        </authorList>
    </citation>
    <scope>NUCLEOTIDE SEQUENCE</scope>
</reference>
<sequence length="60" mass="6982">MKNSKERMDTLRKEFRRRLKEREKSGKSSKDIPSLTLAEQRELGLDTGTTVVVSFGKKRK</sequence>
<name>A0A383A2H7_9ZZZZ</name>
<feature type="compositionally biased region" description="Basic and acidic residues" evidence="1">
    <location>
        <begin position="20"/>
        <end position="30"/>
    </location>
</feature>
<organism evidence="2">
    <name type="scientific">marine metagenome</name>
    <dbReference type="NCBI Taxonomy" id="408172"/>
    <lineage>
        <taxon>unclassified sequences</taxon>
        <taxon>metagenomes</taxon>
        <taxon>ecological metagenomes</taxon>
    </lineage>
</organism>
<dbReference type="AlphaFoldDB" id="A0A383A2H7"/>
<protein>
    <submittedName>
        <fullName evidence="2">Uncharacterized protein</fullName>
    </submittedName>
</protein>
<evidence type="ECO:0000313" key="2">
    <source>
        <dbReference type="EMBL" id="SVE01962.1"/>
    </source>
</evidence>
<dbReference type="EMBL" id="UINC01188642">
    <property type="protein sequence ID" value="SVE01962.1"/>
    <property type="molecule type" value="Genomic_DNA"/>
</dbReference>
<proteinExistence type="predicted"/>
<evidence type="ECO:0000256" key="1">
    <source>
        <dbReference type="SAM" id="MobiDB-lite"/>
    </source>
</evidence>
<gene>
    <name evidence="2" type="ORF">METZ01_LOCUS454816</name>
</gene>
<feature type="region of interest" description="Disordered" evidence="1">
    <location>
        <begin position="17"/>
        <end position="37"/>
    </location>
</feature>
<accession>A0A383A2H7</accession>